<dbReference type="Proteomes" id="UP000663825">
    <property type="component" value="Unassembled WGS sequence"/>
</dbReference>
<dbReference type="GO" id="GO:0008270">
    <property type="term" value="F:zinc ion binding"/>
    <property type="evidence" value="ECO:0007669"/>
    <property type="project" value="UniProtKB-KW"/>
</dbReference>
<evidence type="ECO:0008006" key="8">
    <source>
        <dbReference type="Google" id="ProtNLM"/>
    </source>
</evidence>
<evidence type="ECO:0000313" key="6">
    <source>
        <dbReference type="EMBL" id="CAF3405476.1"/>
    </source>
</evidence>
<feature type="domain" description="MULE transposase" evidence="5">
    <location>
        <begin position="177"/>
        <end position="268"/>
    </location>
</feature>
<gene>
    <name evidence="6" type="ORF">TIS948_LOCUS28098</name>
</gene>
<evidence type="ECO:0000259" key="4">
    <source>
        <dbReference type="Pfam" id="PF04500"/>
    </source>
</evidence>
<protein>
    <recommendedName>
        <fullName evidence="8">MULE transposase domain-containing protein</fullName>
    </recommendedName>
</protein>
<dbReference type="Gene3D" id="2.20.25.240">
    <property type="match status" value="1"/>
</dbReference>
<comment type="caution">
    <text evidence="6">The sequence shown here is derived from an EMBL/GenBank/DDBJ whole genome shotgun (WGS) entry which is preliminary data.</text>
</comment>
<dbReference type="InterPro" id="IPR007588">
    <property type="entry name" value="Znf_FLYWCH"/>
</dbReference>
<dbReference type="EMBL" id="CAJNXB010005059">
    <property type="protein sequence ID" value="CAF3405476.1"/>
    <property type="molecule type" value="Genomic_DNA"/>
</dbReference>
<keyword evidence="2" id="KW-0863">Zinc-finger</keyword>
<dbReference type="PANTHER" id="PTHR47160:SF10">
    <property type="entry name" value="MULE TRANSPOSASE DOMAIN-CONTAINING PROTEIN"/>
    <property type="match status" value="1"/>
</dbReference>
<accession>A0A818AMQ0</accession>
<organism evidence="6 7">
    <name type="scientific">Rotaria socialis</name>
    <dbReference type="NCBI Taxonomy" id="392032"/>
    <lineage>
        <taxon>Eukaryota</taxon>
        <taxon>Metazoa</taxon>
        <taxon>Spiralia</taxon>
        <taxon>Gnathifera</taxon>
        <taxon>Rotifera</taxon>
        <taxon>Eurotatoria</taxon>
        <taxon>Bdelloidea</taxon>
        <taxon>Philodinida</taxon>
        <taxon>Philodinidae</taxon>
        <taxon>Rotaria</taxon>
    </lineage>
</organism>
<dbReference type="PANTHER" id="PTHR47160">
    <property type="entry name" value="PUTATIVE-RELATED"/>
    <property type="match status" value="1"/>
</dbReference>
<name>A0A818AMQ0_9BILA</name>
<dbReference type="Pfam" id="PF04500">
    <property type="entry name" value="FLYWCH"/>
    <property type="match status" value="1"/>
</dbReference>
<dbReference type="OrthoDB" id="10043283at2759"/>
<evidence type="ECO:0000259" key="5">
    <source>
        <dbReference type="Pfam" id="PF10551"/>
    </source>
</evidence>
<feature type="domain" description="FLYWCH-type" evidence="4">
    <location>
        <begin position="4"/>
        <end position="56"/>
    </location>
</feature>
<keyword evidence="1" id="KW-0479">Metal-binding</keyword>
<proteinExistence type="predicted"/>
<dbReference type="InterPro" id="IPR018289">
    <property type="entry name" value="MULE_transposase_dom"/>
</dbReference>
<evidence type="ECO:0000256" key="3">
    <source>
        <dbReference type="ARBA" id="ARBA00022833"/>
    </source>
</evidence>
<dbReference type="Pfam" id="PF10551">
    <property type="entry name" value="MULE"/>
    <property type="match status" value="1"/>
</dbReference>
<sequence length="453" mass="52817">MSIVKSSKNKDQLLLDGFRYRRDRKSQTIWRCCRNDCGGRASFDGAIYIKVNDHIHAPNPEETIATEYKSKFVNSAITSHDPPRRIIHEVLLGISKEDGTAVPNYSSSQRTIQRKRKKKEMPLPRPKSFDEIHIPDELRVTNGGNRFLLYDNESSTNRMIILSSDDDLDRLSNSEFWHADGTFKIAPHLFYQLYTIHGVICGRALPSVYCIISGKSEEIYGEIIDVVMQHISQRPISITTDYEKAVHNVIKKKLPMATVQGCFFHFKQCLWRQINSHGLQKLFVDDRQVRRYLKNFGCLALIPEQFVIEEFEKLQVDSPDSLDDFVDYYEDNFIGRRVRNQRRRAPRFPIAIWSCFSRLDNQLPRTNNSNEGWHRAVQHSVRLNPSIYESIKDLQMEQHATLVMAEQLQAGLVKKVKRVKYELLDEQLQQLASSFDLIPRDLYFKRARALFNF</sequence>
<keyword evidence="3" id="KW-0862">Zinc</keyword>
<evidence type="ECO:0000313" key="7">
    <source>
        <dbReference type="Proteomes" id="UP000663825"/>
    </source>
</evidence>
<reference evidence="6" key="1">
    <citation type="submission" date="2021-02" db="EMBL/GenBank/DDBJ databases">
        <authorList>
            <person name="Nowell W R."/>
        </authorList>
    </citation>
    <scope>NUCLEOTIDE SEQUENCE</scope>
</reference>
<evidence type="ECO:0000256" key="2">
    <source>
        <dbReference type="ARBA" id="ARBA00022771"/>
    </source>
</evidence>
<dbReference type="AlphaFoldDB" id="A0A818AMQ0"/>
<evidence type="ECO:0000256" key="1">
    <source>
        <dbReference type="ARBA" id="ARBA00022723"/>
    </source>
</evidence>